<dbReference type="CDD" id="cd04216">
    <property type="entry name" value="Phytocyanin"/>
    <property type="match status" value="1"/>
</dbReference>
<evidence type="ECO:0000256" key="3">
    <source>
        <dbReference type="ARBA" id="ARBA00022692"/>
    </source>
</evidence>
<keyword evidence="6" id="KW-0249">Electron transport</keyword>
<dbReference type="EMBL" id="SDMP01000020">
    <property type="protein sequence ID" value="RYQ86471.1"/>
    <property type="molecule type" value="Genomic_DNA"/>
</dbReference>
<evidence type="ECO:0000256" key="10">
    <source>
        <dbReference type="ARBA" id="ARBA00023157"/>
    </source>
</evidence>
<accession>A0A444X9Y9</accession>
<evidence type="ECO:0000256" key="12">
    <source>
        <dbReference type="SAM" id="Phobius"/>
    </source>
</evidence>
<feature type="signal peptide" evidence="13">
    <location>
        <begin position="1"/>
        <end position="24"/>
    </location>
</feature>
<dbReference type="Proteomes" id="UP000289738">
    <property type="component" value="Chromosome B10"/>
</dbReference>
<comment type="caution">
    <text evidence="15">The sequence shown here is derived from an EMBL/GenBank/DDBJ whole genome shotgun (WGS) entry which is preliminary data.</text>
</comment>
<evidence type="ECO:0000256" key="6">
    <source>
        <dbReference type="ARBA" id="ARBA00022982"/>
    </source>
</evidence>
<feature type="transmembrane region" description="Helical" evidence="12">
    <location>
        <begin position="140"/>
        <end position="159"/>
    </location>
</feature>
<dbReference type="GO" id="GO:0009610">
    <property type="term" value="P:response to symbiotic fungus"/>
    <property type="evidence" value="ECO:0007669"/>
    <property type="project" value="UniProtKB-ARBA"/>
</dbReference>
<feature type="chain" id="PRO_5019320524" description="Phytocyanin domain-containing protein" evidence="13">
    <location>
        <begin position="25"/>
        <end position="160"/>
    </location>
</feature>
<dbReference type="GO" id="GO:0046872">
    <property type="term" value="F:metal ion binding"/>
    <property type="evidence" value="ECO:0007669"/>
    <property type="project" value="UniProtKB-KW"/>
</dbReference>
<proteinExistence type="predicted"/>
<organism evidence="15 16">
    <name type="scientific">Arachis hypogaea</name>
    <name type="common">Peanut</name>
    <dbReference type="NCBI Taxonomy" id="3818"/>
    <lineage>
        <taxon>Eukaryota</taxon>
        <taxon>Viridiplantae</taxon>
        <taxon>Streptophyta</taxon>
        <taxon>Embryophyta</taxon>
        <taxon>Tracheophyta</taxon>
        <taxon>Spermatophyta</taxon>
        <taxon>Magnoliopsida</taxon>
        <taxon>eudicotyledons</taxon>
        <taxon>Gunneridae</taxon>
        <taxon>Pentapetalae</taxon>
        <taxon>rosids</taxon>
        <taxon>fabids</taxon>
        <taxon>Fabales</taxon>
        <taxon>Fabaceae</taxon>
        <taxon>Papilionoideae</taxon>
        <taxon>50 kb inversion clade</taxon>
        <taxon>dalbergioids sensu lato</taxon>
        <taxon>Dalbergieae</taxon>
        <taxon>Pterocarpus clade</taxon>
        <taxon>Arachis</taxon>
    </lineage>
</organism>
<keyword evidence="7 12" id="KW-1133">Transmembrane helix</keyword>
<dbReference type="PROSITE" id="PS51485">
    <property type="entry name" value="PHYTOCYANIN"/>
    <property type="match status" value="1"/>
</dbReference>
<name>A0A444X9Y9_ARAHY</name>
<keyword evidence="10" id="KW-1015">Disulfide bond</keyword>
<dbReference type="STRING" id="3818.A0A444X9Y9"/>
<dbReference type="Gene3D" id="2.60.40.420">
    <property type="entry name" value="Cupredoxins - blue copper proteins"/>
    <property type="match status" value="1"/>
</dbReference>
<evidence type="ECO:0000256" key="8">
    <source>
        <dbReference type="ARBA" id="ARBA00023008"/>
    </source>
</evidence>
<evidence type="ECO:0000256" key="1">
    <source>
        <dbReference type="ARBA" id="ARBA00004479"/>
    </source>
</evidence>
<dbReference type="Pfam" id="PF02298">
    <property type="entry name" value="Cu_bind_like"/>
    <property type="match status" value="1"/>
</dbReference>
<evidence type="ECO:0000256" key="9">
    <source>
        <dbReference type="ARBA" id="ARBA00023136"/>
    </source>
</evidence>
<dbReference type="PANTHER" id="PTHR33021">
    <property type="entry name" value="BLUE COPPER PROTEIN"/>
    <property type="match status" value="1"/>
</dbReference>
<keyword evidence="16" id="KW-1185">Reference proteome</keyword>
<dbReference type="FunFam" id="2.60.40.420:FF:000067">
    <property type="entry name" value="Cupredoxin superfamily protein"/>
    <property type="match status" value="1"/>
</dbReference>
<comment type="subcellular location">
    <subcellularLocation>
        <location evidence="1">Membrane</location>
        <topology evidence="1">Single-pass type I membrane protein</topology>
    </subcellularLocation>
</comment>
<dbReference type="AlphaFoldDB" id="A0A444X9Y9"/>
<dbReference type="InterPro" id="IPR008972">
    <property type="entry name" value="Cupredoxin"/>
</dbReference>
<evidence type="ECO:0000256" key="5">
    <source>
        <dbReference type="ARBA" id="ARBA00022729"/>
    </source>
</evidence>
<keyword evidence="9 12" id="KW-0472">Membrane</keyword>
<keyword evidence="11" id="KW-0325">Glycoprotein</keyword>
<dbReference type="PANTHER" id="PTHR33021:SF549">
    <property type="entry name" value="BLUE COPPER PROTEIN 1B"/>
    <property type="match status" value="1"/>
</dbReference>
<evidence type="ECO:0000256" key="4">
    <source>
        <dbReference type="ARBA" id="ARBA00022723"/>
    </source>
</evidence>
<feature type="domain" description="Phytocyanin" evidence="14">
    <location>
        <begin position="25"/>
        <end position="125"/>
    </location>
</feature>
<evidence type="ECO:0000256" key="7">
    <source>
        <dbReference type="ARBA" id="ARBA00022989"/>
    </source>
</evidence>
<gene>
    <name evidence="15" type="ORF">Ahy_B10g106142</name>
</gene>
<dbReference type="GO" id="GO:0009055">
    <property type="term" value="F:electron transfer activity"/>
    <property type="evidence" value="ECO:0007669"/>
    <property type="project" value="InterPro"/>
</dbReference>
<keyword evidence="8" id="KW-0186">Copper</keyword>
<reference evidence="15 16" key="1">
    <citation type="submission" date="2019-01" db="EMBL/GenBank/DDBJ databases">
        <title>Sequencing of cultivated peanut Arachis hypogaea provides insights into genome evolution and oil improvement.</title>
        <authorList>
            <person name="Chen X."/>
        </authorList>
    </citation>
    <scope>NUCLEOTIDE SEQUENCE [LARGE SCALE GENOMIC DNA]</scope>
    <source>
        <strain evidence="16">cv. Fuhuasheng</strain>
        <tissue evidence="15">Leaves</tissue>
    </source>
</reference>
<evidence type="ECO:0000313" key="16">
    <source>
        <dbReference type="Proteomes" id="UP000289738"/>
    </source>
</evidence>
<dbReference type="InterPro" id="IPR003245">
    <property type="entry name" value="Phytocyanin_dom"/>
</dbReference>
<keyword evidence="3 12" id="KW-0812">Transmembrane</keyword>
<keyword evidence="2" id="KW-0813">Transport</keyword>
<evidence type="ECO:0000256" key="2">
    <source>
        <dbReference type="ARBA" id="ARBA00022448"/>
    </source>
</evidence>
<keyword evidence="5 13" id="KW-0732">Signal</keyword>
<keyword evidence="4" id="KW-0479">Metal-binding</keyword>
<dbReference type="GO" id="GO:0005886">
    <property type="term" value="C:plasma membrane"/>
    <property type="evidence" value="ECO:0007669"/>
    <property type="project" value="TreeGrafter"/>
</dbReference>
<dbReference type="OrthoDB" id="687943at2759"/>
<dbReference type="SUPFAM" id="SSF49503">
    <property type="entry name" value="Cupredoxins"/>
    <property type="match status" value="1"/>
</dbReference>
<evidence type="ECO:0000256" key="11">
    <source>
        <dbReference type="ARBA" id="ARBA00023180"/>
    </source>
</evidence>
<evidence type="ECO:0000259" key="14">
    <source>
        <dbReference type="PROSITE" id="PS51485"/>
    </source>
</evidence>
<sequence length="160" mass="17620">MASSSARLALIAVSMVLLWSVCIATDYVVGDDKGWSPYFNYTQWAHDKDFHVGDRLVFKYDKQKHNVFKVNGTLFNSCTAPNDTEPFSSGHDFISLETEGRKWYICGKSDHCVNRQMKLLIYVGSAAPAPAPTSGAPHSLPSSSSFYIAATLAIAAILFF</sequence>
<evidence type="ECO:0000256" key="13">
    <source>
        <dbReference type="SAM" id="SignalP"/>
    </source>
</evidence>
<evidence type="ECO:0000313" key="15">
    <source>
        <dbReference type="EMBL" id="RYQ86471.1"/>
    </source>
</evidence>
<dbReference type="InterPro" id="IPR039391">
    <property type="entry name" value="Phytocyanin-like"/>
</dbReference>
<protein>
    <recommendedName>
        <fullName evidence="14">Phytocyanin domain-containing protein</fullName>
    </recommendedName>
</protein>